<comment type="similarity">
    <text evidence="4">Belongs to the methyl-accepting chemotaxis (MCP) protein family.</text>
</comment>
<evidence type="ECO:0000256" key="4">
    <source>
        <dbReference type="ARBA" id="ARBA00029447"/>
    </source>
</evidence>
<keyword evidence="2" id="KW-0488">Methylation</keyword>
<feature type="transmembrane region" description="Helical" evidence="7">
    <location>
        <begin position="35"/>
        <end position="54"/>
    </location>
</feature>
<evidence type="ECO:0000256" key="7">
    <source>
        <dbReference type="SAM" id="Phobius"/>
    </source>
</evidence>
<keyword evidence="7" id="KW-0812">Transmembrane</keyword>
<dbReference type="PROSITE" id="PS50111">
    <property type="entry name" value="CHEMOTAXIS_TRANSDUC_2"/>
    <property type="match status" value="1"/>
</dbReference>
<dbReference type="InterPro" id="IPR004089">
    <property type="entry name" value="MCPsignal_dom"/>
</dbReference>
<dbReference type="Pfam" id="PF00015">
    <property type="entry name" value="MCPsignal"/>
    <property type="match status" value="1"/>
</dbReference>
<dbReference type="PANTHER" id="PTHR43531:SF14">
    <property type="entry name" value="METHYL-ACCEPTING CHEMOTAXIS PROTEIN I-RELATED"/>
    <property type="match status" value="1"/>
</dbReference>
<dbReference type="Pfam" id="PF00672">
    <property type="entry name" value="HAMP"/>
    <property type="match status" value="1"/>
</dbReference>
<evidence type="ECO:0000259" key="9">
    <source>
        <dbReference type="PROSITE" id="PS50885"/>
    </source>
</evidence>
<dbReference type="AlphaFoldDB" id="A0A5B8SZF1"/>
<evidence type="ECO:0000259" key="8">
    <source>
        <dbReference type="PROSITE" id="PS50111"/>
    </source>
</evidence>
<dbReference type="GO" id="GO:0006935">
    <property type="term" value="P:chemotaxis"/>
    <property type="evidence" value="ECO:0007669"/>
    <property type="project" value="InterPro"/>
</dbReference>
<feature type="region of interest" description="Disordered" evidence="6">
    <location>
        <begin position="371"/>
        <end position="400"/>
    </location>
</feature>
<evidence type="ECO:0000256" key="3">
    <source>
        <dbReference type="ARBA" id="ARBA00023224"/>
    </source>
</evidence>
<dbReference type="CDD" id="cd06225">
    <property type="entry name" value="HAMP"/>
    <property type="match status" value="1"/>
</dbReference>
<accession>A0A5B8SZF1</accession>
<evidence type="ECO:0000256" key="2">
    <source>
        <dbReference type="ARBA" id="ARBA00022481"/>
    </source>
</evidence>
<feature type="domain" description="HAMP" evidence="9">
    <location>
        <begin position="56"/>
        <end position="110"/>
    </location>
</feature>
<dbReference type="Gene3D" id="1.10.287.950">
    <property type="entry name" value="Methyl-accepting chemotaxis protein"/>
    <property type="match status" value="1"/>
</dbReference>
<dbReference type="SMART" id="SM00283">
    <property type="entry name" value="MA"/>
    <property type="match status" value="1"/>
</dbReference>
<keyword evidence="3 5" id="KW-0807">Transducer</keyword>
<dbReference type="OrthoDB" id="2489132at2"/>
<comment type="subcellular location">
    <subcellularLocation>
        <location evidence="1">Membrane</location>
    </subcellularLocation>
</comment>
<dbReference type="InterPro" id="IPR003660">
    <property type="entry name" value="HAMP_dom"/>
</dbReference>
<evidence type="ECO:0000256" key="6">
    <source>
        <dbReference type="SAM" id="MobiDB-lite"/>
    </source>
</evidence>
<gene>
    <name evidence="10" type="ORF">FGL86_08835</name>
</gene>
<protein>
    <submittedName>
        <fullName evidence="10">HAMP domain-containing protein</fullName>
    </submittedName>
</protein>
<dbReference type="PRINTS" id="PR00260">
    <property type="entry name" value="CHEMTRNSDUCR"/>
</dbReference>
<keyword evidence="7" id="KW-0472">Membrane</keyword>
<dbReference type="PANTHER" id="PTHR43531">
    <property type="entry name" value="PROTEIN ICFG"/>
    <property type="match status" value="1"/>
</dbReference>
<dbReference type="InterPro" id="IPR004090">
    <property type="entry name" value="Chemotax_Me-accpt_rcpt"/>
</dbReference>
<feature type="domain" description="Methyl-accepting transducer" evidence="8">
    <location>
        <begin position="115"/>
        <end position="344"/>
    </location>
</feature>
<keyword evidence="7" id="KW-1133">Transmembrane helix</keyword>
<feature type="compositionally biased region" description="Polar residues" evidence="6">
    <location>
        <begin position="371"/>
        <end position="386"/>
    </location>
</feature>
<dbReference type="GO" id="GO:0004888">
    <property type="term" value="F:transmembrane signaling receptor activity"/>
    <property type="evidence" value="ECO:0007669"/>
    <property type="project" value="InterPro"/>
</dbReference>
<dbReference type="FunFam" id="1.10.287.950:FF:000001">
    <property type="entry name" value="Methyl-accepting chemotaxis sensory transducer"/>
    <property type="match status" value="1"/>
</dbReference>
<organism evidence="10 11">
    <name type="scientific">Pistricoccus aurantiacus</name>
    <dbReference type="NCBI Taxonomy" id="1883414"/>
    <lineage>
        <taxon>Bacteria</taxon>
        <taxon>Pseudomonadati</taxon>
        <taxon>Pseudomonadota</taxon>
        <taxon>Gammaproteobacteria</taxon>
        <taxon>Oceanospirillales</taxon>
        <taxon>Halomonadaceae</taxon>
        <taxon>Pistricoccus</taxon>
    </lineage>
</organism>
<dbReference type="GO" id="GO:0007165">
    <property type="term" value="P:signal transduction"/>
    <property type="evidence" value="ECO:0007669"/>
    <property type="project" value="UniProtKB-KW"/>
</dbReference>
<keyword evidence="11" id="KW-1185">Reference proteome</keyword>
<dbReference type="SMART" id="SM00304">
    <property type="entry name" value="HAMP"/>
    <property type="match status" value="1"/>
</dbReference>
<dbReference type="PROSITE" id="PS50885">
    <property type="entry name" value="HAMP"/>
    <property type="match status" value="1"/>
</dbReference>
<dbReference type="Proteomes" id="UP000321272">
    <property type="component" value="Chromosome"/>
</dbReference>
<proteinExistence type="inferred from homology"/>
<dbReference type="GO" id="GO:0005886">
    <property type="term" value="C:plasma membrane"/>
    <property type="evidence" value="ECO:0007669"/>
    <property type="project" value="TreeGrafter"/>
</dbReference>
<dbReference type="InterPro" id="IPR051310">
    <property type="entry name" value="MCP_chemotaxis"/>
</dbReference>
<sequence>MGSLVKDYAGEPIGVVEIAMDRSTYIATSMLARNSALLIAALAMGVGLALALWLSRTIVGPIQRTTQAMSDIAAGEGDLTRRLNDKGRDELSELARQFNAFVGRMQNTLKEVRSSTRSVNRAAGDIAQGSEELATRTEQAAANLQETSASMEEITSTVNHSADSAQQANQLVQSTADVARQGEAAMSQVERTMEDINASATRIGEIITMIDAIAFQTNILALNASVEAARAGEHGRGFAVVAQEVRTLASRSSNASGEIRTLIDTSTSHTRSGAELVRNAGQTMREIVASVARVTDVIGEISAATREQSSGISQVNMAVMEMDSMTQQNAAMVQQSSTAAADMRRHALQLSNLINSFVLGEETTTVTQDIKTKNPAPSSILKQVSARQPAREEVEEWSDF</sequence>
<name>A0A5B8SZF1_9GAMM</name>
<evidence type="ECO:0000313" key="10">
    <source>
        <dbReference type="EMBL" id="QEA40875.1"/>
    </source>
</evidence>
<dbReference type="CDD" id="cd11386">
    <property type="entry name" value="MCP_signal"/>
    <property type="match status" value="1"/>
</dbReference>
<reference evidence="10 11" key="1">
    <citation type="submission" date="2019-06" db="EMBL/GenBank/DDBJ databases">
        <title>Genome analyses of bacteria isolated from kimchi.</title>
        <authorList>
            <person name="Lee S."/>
            <person name="Ahn S."/>
            <person name="Roh S."/>
        </authorList>
    </citation>
    <scope>NUCLEOTIDE SEQUENCE [LARGE SCALE GENOMIC DNA]</scope>
    <source>
        <strain evidence="10 11">CBA4606</strain>
    </source>
</reference>
<evidence type="ECO:0000313" key="11">
    <source>
        <dbReference type="Proteomes" id="UP000321272"/>
    </source>
</evidence>
<dbReference type="SUPFAM" id="SSF58104">
    <property type="entry name" value="Methyl-accepting chemotaxis protein (MCP) signaling domain"/>
    <property type="match status" value="1"/>
</dbReference>
<evidence type="ECO:0000256" key="1">
    <source>
        <dbReference type="ARBA" id="ARBA00004370"/>
    </source>
</evidence>
<dbReference type="EMBL" id="CP042382">
    <property type="protein sequence ID" value="QEA40875.1"/>
    <property type="molecule type" value="Genomic_DNA"/>
</dbReference>
<evidence type="ECO:0000256" key="5">
    <source>
        <dbReference type="PROSITE-ProRule" id="PRU00284"/>
    </source>
</evidence>
<dbReference type="KEGG" id="paur:FGL86_08835"/>